<dbReference type="Pfam" id="PF19110">
    <property type="entry name" value="DUF5797"/>
    <property type="match status" value="1"/>
</dbReference>
<dbReference type="Proteomes" id="UP000244727">
    <property type="component" value="Chromosome"/>
</dbReference>
<name>A0A2R4WZ33_9EURY</name>
<dbReference type="KEGG" id="harc:HARCEL1_03170"/>
<organism evidence="1 2">
    <name type="scientific">Halococcoides cellulosivorans</name>
    <dbReference type="NCBI Taxonomy" id="1679096"/>
    <lineage>
        <taxon>Archaea</taxon>
        <taxon>Methanobacteriati</taxon>
        <taxon>Methanobacteriota</taxon>
        <taxon>Stenosarchaea group</taxon>
        <taxon>Halobacteria</taxon>
        <taxon>Halobacteriales</taxon>
        <taxon>Haloarculaceae</taxon>
        <taxon>Halococcoides</taxon>
    </lineage>
</organism>
<dbReference type="InterPro" id="IPR043815">
    <property type="entry name" value="DUF5797"/>
</dbReference>
<dbReference type="Gene3D" id="1.10.357.10">
    <property type="entry name" value="Tetracycline Repressor, domain 2"/>
    <property type="match status" value="1"/>
</dbReference>
<protein>
    <submittedName>
        <fullName evidence="1">Uncharacterized protein</fullName>
    </submittedName>
</protein>
<accession>A0A2R4WZ33</accession>
<evidence type="ECO:0000313" key="1">
    <source>
        <dbReference type="EMBL" id="AWB26786.1"/>
    </source>
</evidence>
<dbReference type="AlphaFoldDB" id="A0A2R4WZ33"/>
<dbReference type="EMBL" id="CP028858">
    <property type="protein sequence ID" value="AWB26786.1"/>
    <property type="molecule type" value="Genomic_DNA"/>
</dbReference>
<evidence type="ECO:0000313" key="2">
    <source>
        <dbReference type="Proteomes" id="UP000244727"/>
    </source>
</evidence>
<reference evidence="1 2" key="1">
    <citation type="submission" date="2018-04" db="EMBL/GenBank/DDBJ databases">
        <title>Halococcoides cellulosivorans gen. nov., sp. nov., an extremely halophilic cellulose-utilizing haloarchaeon from hypersaline lakes.</title>
        <authorList>
            <person name="Sorokin D.Y."/>
            <person name="Toshchakov S.V."/>
            <person name="Samarov N.I."/>
            <person name="Korzhenkov A."/>
            <person name="Kublanov I.V."/>
        </authorList>
    </citation>
    <scope>NUCLEOTIDE SEQUENCE [LARGE SCALE GENOMIC DNA]</scope>
    <source>
        <strain evidence="1 2">HArcel1</strain>
    </source>
</reference>
<sequence length="160" mass="17745">MSDDALDRIEDLVALEPTKNAELADRWELAGGSEVHATLEGDLSEYYYRDEDSMIRATAAARERLRDAGRLAESDERAVEVSAFEAAVIEALPGPDERTQSVVATLQAVREAGRDPSVDEVRSALHRLESRGLARRERRLVPTFGLAIDPATLEIEIREE</sequence>
<dbReference type="GeneID" id="36511475"/>
<dbReference type="RefSeq" id="WP_108381155.1">
    <property type="nucleotide sequence ID" value="NZ_CP028858.1"/>
</dbReference>
<keyword evidence="2" id="KW-1185">Reference proteome</keyword>
<gene>
    <name evidence="1" type="ORF">HARCEL1_03170</name>
</gene>
<proteinExistence type="predicted"/>